<dbReference type="SUPFAM" id="SSF51366">
    <property type="entry name" value="Ribulose-phoshate binding barrel"/>
    <property type="match status" value="1"/>
</dbReference>
<dbReference type="InterPro" id="IPR001240">
    <property type="entry name" value="PRAI_dom"/>
</dbReference>
<dbReference type="GeneID" id="95967042"/>
<dbReference type="EC" id="5.3.1.24" evidence="8"/>
<keyword evidence="5 8" id="KW-0822">Tryptophan biosynthesis</keyword>
<dbReference type="InterPro" id="IPR044643">
    <property type="entry name" value="TrpF_fam"/>
</dbReference>
<keyword evidence="7 8" id="KW-0413">Isomerase</keyword>
<comment type="similarity">
    <text evidence="3 8">Belongs to the TrpF family.</text>
</comment>
<dbReference type="PANTHER" id="PTHR42894">
    <property type="entry name" value="N-(5'-PHOSPHORIBOSYL)ANTHRANILATE ISOMERASE"/>
    <property type="match status" value="1"/>
</dbReference>
<keyword evidence="4 8" id="KW-0028">Amino-acid biosynthesis</keyword>
<evidence type="ECO:0000313" key="10">
    <source>
        <dbReference type="EMBL" id="WYX99775.1"/>
    </source>
</evidence>
<evidence type="ECO:0000256" key="1">
    <source>
        <dbReference type="ARBA" id="ARBA00001164"/>
    </source>
</evidence>
<evidence type="ECO:0000256" key="2">
    <source>
        <dbReference type="ARBA" id="ARBA00004664"/>
    </source>
</evidence>
<evidence type="ECO:0000259" key="9">
    <source>
        <dbReference type="Pfam" id="PF00697"/>
    </source>
</evidence>
<dbReference type="Pfam" id="PF00697">
    <property type="entry name" value="PRAI"/>
    <property type="match status" value="1"/>
</dbReference>
<dbReference type="PANTHER" id="PTHR42894:SF1">
    <property type="entry name" value="N-(5'-PHOSPHORIBOSYL)ANTHRANILATE ISOMERASE"/>
    <property type="match status" value="1"/>
</dbReference>
<evidence type="ECO:0000256" key="8">
    <source>
        <dbReference type="HAMAP-Rule" id="MF_00135"/>
    </source>
</evidence>
<dbReference type="Gene3D" id="3.20.20.70">
    <property type="entry name" value="Aldolase class I"/>
    <property type="match status" value="1"/>
</dbReference>
<dbReference type="GO" id="GO:0000162">
    <property type="term" value="P:L-tryptophan biosynthetic process"/>
    <property type="evidence" value="ECO:0007669"/>
    <property type="project" value="UniProtKB-UniRule"/>
</dbReference>
<dbReference type="AlphaFoldDB" id="A0AAX4NE60"/>
<sequence length="203" mass="22479">MPNEEIVKICGIANLEDASAAIDLGYDIMGVILDTKVIRHGTVKLIEDIKNIGGTTAAVYTSFESVKENPSSADYIQLHFSHSQKQIRDIKDEFGKKIISVITYAGKENLDASIKEKISAGSDLVLIESREGIFKYLPNIVSLSENSRVGVAGKIDLSNVSEIRRRGFRFIDASRSLEIRPGKKDYSVMKEFIKSVRCIHATV</sequence>
<comment type="pathway">
    <text evidence="2 8">Amino-acid biosynthesis; L-tryptophan biosynthesis; L-tryptophan from chorismate: step 3/5.</text>
</comment>
<evidence type="ECO:0000256" key="7">
    <source>
        <dbReference type="ARBA" id="ARBA00023235"/>
    </source>
</evidence>
<dbReference type="InterPro" id="IPR011060">
    <property type="entry name" value="RibuloseP-bd_barrel"/>
</dbReference>
<name>A0AAX4NE60_9ARCH</name>
<dbReference type="EMBL" id="CP133772">
    <property type="protein sequence ID" value="WYX99775.1"/>
    <property type="molecule type" value="Genomic_DNA"/>
</dbReference>
<gene>
    <name evidence="8" type="primary">trpF</name>
    <name evidence="10" type="ORF">OXIME_000318</name>
</gene>
<dbReference type="Proteomes" id="UP001451606">
    <property type="component" value="Chromosome"/>
</dbReference>
<evidence type="ECO:0000313" key="11">
    <source>
        <dbReference type="Proteomes" id="UP001451606"/>
    </source>
</evidence>
<dbReference type="GO" id="GO:0004640">
    <property type="term" value="F:phosphoribosylanthranilate isomerase activity"/>
    <property type="evidence" value="ECO:0007669"/>
    <property type="project" value="UniProtKB-UniRule"/>
</dbReference>
<accession>A0AAX4NE60</accession>
<evidence type="ECO:0000256" key="4">
    <source>
        <dbReference type="ARBA" id="ARBA00022605"/>
    </source>
</evidence>
<protein>
    <recommendedName>
        <fullName evidence="8">N-(5'-phosphoribosyl)anthranilate isomerase</fullName>
        <shortName evidence="8">PRAI</shortName>
        <ecNumber evidence="8">5.3.1.24</ecNumber>
    </recommendedName>
</protein>
<dbReference type="HAMAP" id="MF_00135">
    <property type="entry name" value="PRAI"/>
    <property type="match status" value="1"/>
</dbReference>
<comment type="catalytic activity">
    <reaction evidence="1 8">
        <text>N-(5-phospho-beta-D-ribosyl)anthranilate = 1-(2-carboxyphenylamino)-1-deoxy-D-ribulose 5-phosphate</text>
        <dbReference type="Rhea" id="RHEA:21540"/>
        <dbReference type="ChEBI" id="CHEBI:18277"/>
        <dbReference type="ChEBI" id="CHEBI:58613"/>
        <dbReference type="EC" id="5.3.1.24"/>
    </reaction>
</comment>
<feature type="domain" description="N-(5'phosphoribosyl) anthranilate isomerase (PRAI)" evidence="9">
    <location>
        <begin position="7"/>
        <end position="194"/>
    </location>
</feature>
<evidence type="ECO:0000256" key="6">
    <source>
        <dbReference type="ARBA" id="ARBA00023141"/>
    </source>
</evidence>
<dbReference type="KEGG" id="omr:OXIME_000318"/>
<keyword evidence="6 8" id="KW-0057">Aromatic amino acid biosynthesis</keyword>
<reference evidence="10 11" key="1">
    <citation type="submission" date="2023-09" db="EMBL/GenBank/DDBJ databases">
        <authorList>
            <person name="Golyshina O.V."/>
            <person name="Lunev E.A."/>
            <person name="Bargiela R."/>
            <person name="Gaines M.C."/>
            <person name="Daum B."/>
            <person name="Bale N.J."/>
            <person name="Koenen M."/>
            <person name="Sinninghe Damst J.S."/>
            <person name="Yakimov M."/>
            <person name="Golyshin P.N."/>
        </authorList>
    </citation>
    <scope>NUCLEOTIDE SEQUENCE [LARGE SCALE GENOMIC DNA]</scope>
    <source>
        <strain evidence="10 11">M1</strain>
    </source>
</reference>
<organism evidence="10 11">
    <name type="scientific">Oxyplasma meridianum</name>
    <dbReference type="NCBI Taxonomy" id="3073602"/>
    <lineage>
        <taxon>Archaea</taxon>
        <taxon>Methanobacteriati</taxon>
        <taxon>Thermoplasmatota</taxon>
        <taxon>Thermoplasmata</taxon>
        <taxon>Thermoplasmatales</taxon>
        <taxon>Thermoplasmataceae</taxon>
        <taxon>Oxyplasma</taxon>
    </lineage>
</organism>
<evidence type="ECO:0000256" key="3">
    <source>
        <dbReference type="ARBA" id="ARBA00007571"/>
    </source>
</evidence>
<dbReference type="InterPro" id="IPR013785">
    <property type="entry name" value="Aldolase_TIM"/>
</dbReference>
<dbReference type="RefSeq" id="WP_393971737.1">
    <property type="nucleotide sequence ID" value="NZ_CP133772.1"/>
</dbReference>
<proteinExistence type="inferred from homology"/>
<evidence type="ECO:0000256" key="5">
    <source>
        <dbReference type="ARBA" id="ARBA00022822"/>
    </source>
</evidence>
<keyword evidence="11" id="KW-1185">Reference proteome</keyword>